<name>G4TCV6_SERID</name>
<dbReference type="InterPro" id="IPR023798">
    <property type="entry name" value="Ribosomal_uS7_dom"/>
</dbReference>
<dbReference type="Pfam" id="PF00177">
    <property type="entry name" value="Ribosomal_S7"/>
    <property type="match status" value="1"/>
</dbReference>
<dbReference type="Proteomes" id="UP000007148">
    <property type="component" value="Unassembled WGS sequence"/>
</dbReference>
<dbReference type="PANTHER" id="PTHR11205">
    <property type="entry name" value="RIBOSOMAL PROTEIN S7"/>
    <property type="match status" value="1"/>
</dbReference>
<dbReference type="SUPFAM" id="SSF47973">
    <property type="entry name" value="Ribosomal protein S7"/>
    <property type="match status" value="1"/>
</dbReference>
<dbReference type="InterPro" id="IPR047988">
    <property type="entry name" value="Ribosomal_uS7m_fungi"/>
</dbReference>
<keyword evidence="3" id="KW-0687">Ribonucleoprotein</keyword>
<sequence>MSLLPTTLSKGVPDPTSVLGSSSAKPATRMALPPSEDPLLHYLASHIMRHGERQKASRTVTKMLAEIHKLTNAPALPIFRQAVDLASPSVRLRSQKKNAKSSLIPTPLNDRQRTFFAVKWLLAVSKNRSEKKIEERLAKEVVRIIEGESEVLRKKTEMHKLAVANRSNATFKPGRA</sequence>
<reference evidence="6 7" key="1">
    <citation type="journal article" date="2011" name="PLoS Pathog.">
        <title>Endophytic Life Strategies Decoded by Genome and Transcriptome Analyses of the Mutualistic Root Symbiont Piriformospora indica.</title>
        <authorList>
            <person name="Zuccaro A."/>
            <person name="Lahrmann U."/>
            <person name="Guldener U."/>
            <person name="Langen G."/>
            <person name="Pfiffi S."/>
            <person name="Biedenkopf D."/>
            <person name="Wong P."/>
            <person name="Samans B."/>
            <person name="Grimm C."/>
            <person name="Basiewicz M."/>
            <person name="Murat C."/>
            <person name="Martin F."/>
            <person name="Kogel K.H."/>
        </authorList>
    </citation>
    <scope>NUCLEOTIDE SEQUENCE [LARGE SCALE GENOMIC DNA]</scope>
    <source>
        <strain evidence="6 7">DSM 11827</strain>
    </source>
</reference>
<feature type="region of interest" description="Disordered" evidence="4">
    <location>
        <begin position="1"/>
        <end position="32"/>
    </location>
</feature>
<dbReference type="EMBL" id="CAFZ01000048">
    <property type="protein sequence ID" value="CCA69153.1"/>
    <property type="molecule type" value="Genomic_DNA"/>
</dbReference>
<dbReference type="OrthoDB" id="9972728at2759"/>
<dbReference type="AlphaFoldDB" id="G4TCV6"/>
<comment type="caution">
    <text evidence="6">The sequence shown here is derived from an EMBL/GenBank/DDBJ whole genome shotgun (WGS) entry which is preliminary data.</text>
</comment>
<accession>G4TCV6</accession>
<gene>
    <name evidence="6" type="ORF">PIIN_03053</name>
</gene>
<dbReference type="InterPro" id="IPR036823">
    <property type="entry name" value="Ribosomal_uS7_dom_sf"/>
</dbReference>
<dbReference type="FunCoup" id="G4TCV6">
    <property type="interactions" value="146"/>
</dbReference>
<dbReference type="OMA" id="EVHKYAM"/>
<proteinExistence type="inferred from homology"/>
<dbReference type="InParanoid" id="G4TCV6"/>
<dbReference type="GO" id="GO:0006412">
    <property type="term" value="P:translation"/>
    <property type="evidence" value="ECO:0007669"/>
    <property type="project" value="InterPro"/>
</dbReference>
<dbReference type="GO" id="GO:0005840">
    <property type="term" value="C:ribosome"/>
    <property type="evidence" value="ECO:0007669"/>
    <property type="project" value="UniProtKB-KW"/>
</dbReference>
<evidence type="ECO:0000259" key="5">
    <source>
        <dbReference type="Pfam" id="PF00177"/>
    </source>
</evidence>
<dbReference type="InterPro" id="IPR000235">
    <property type="entry name" value="Ribosomal_uS7"/>
</dbReference>
<keyword evidence="2 6" id="KW-0689">Ribosomal protein</keyword>
<evidence type="ECO:0000256" key="4">
    <source>
        <dbReference type="SAM" id="MobiDB-lite"/>
    </source>
</evidence>
<keyword evidence="7" id="KW-1185">Reference proteome</keyword>
<evidence type="ECO:0000256" key="3">
    <source>
        <dbReference type="ARBA" id="ARBA00023274"/>
    </source>
</evidence>
<dbReference type="HOGENOM" id="CLU_072226_2_1_1"/>
<comment type="similarity">
    <text evidence="1">Belongs to the universal ribosomal protein uS7 family.</text>
</comment>
<dbReference type="STRING" id="1109443.G4TCV6"/>
<protein>
    <submittedName>
        <fullName evidence="6">Related to RSM7-mitochondrial ribosomal protein, small subunit</fullName>
    </submittedName>
</protein>
<dbReference type="Gene3D" id="1.10.455.10">
    <property type="entry name" value="Ribosomal protein S7 domain"/>
    <property type="match status" value="1"/>
</dbReference>
<dbReference type="PIRSF" id="PIRSF002122">
    <property type="entry name" value="RPS7p_RPS7a_RPS5e_RPS7o"/>
    <property type="match status" value="1"/>
</dbReference>
<dbReference type="eggNOG" id="KOG3291">
    <property type="taxonomic scope" value="Eukaryota"/>
</dbReference>
<evidence type="ECO:0000256" key="1">
    <source>
        <dbReference type="ARBA" id="ARBA00007151"/>
    </source>
</evidence>
<evidence type="ECO:0000313" key="7">
    <source>
        <dbReference type="Proteomes" id="UP000007148"/>
    </source>
</evidence>
<dbReference type="GO" id="GO:1990904">
    <property type="term" value="C:ribonucleoprotein complex"/>
    <property type="evidence" value="ECO:0007669"/>
    <property type="project" value="UniProtKB-KW"/>
</dbReference>
<evidence type="ECO:0000256" key="2">
    <source>
        <dbReference type="ARBA" id="ARBA00022980"/>
    </source>
</evidence>
<evidence type="ECO:0000313" key="6">
    <source>
        <dbReference type="EMBL" id="CCA69153.1"/>
    </source>
</evidence>
<feature type="domain" description="Small ribosomal subunit protein uS7" evidence="5">
    <location>
        <begin position="35"/>
        <end position="166"/>
    </location>
</feature>
<organism evidence="6 7">
    <name type="scientific">Serendipita indica (strain DSM 11827)</name>
    <name type="common">Root endophyte fungus</name>
    <name type="synonym">Piriformospora indica</name>
    <dbReference type="NCBI Taxonomy" id="1109443"/>
    <lineage>
        <taxon>Eukaryota</taxon>
        <taxon>Fungi</taxon>
        <taxon>Dikarya</taxon>
        <taxon>Basidiomycota</taxon>
        <taxon>Agaricomycotina</taxon>
        <taxon>Agaricomycetes</taxon>
        <taxon>Sebacinales</taxon>
        <taxon>Serendipitaceae</taxon>
        <taxon>Serendipita</taxon>
    </lineage>
</organism>
<dbReference type="CDD" id="cd14868">
    <property type="entry name" value="uS7_Mitochondria_Fungi"/>
    <property type="match status" value="1"/>
</dbReference>